<feature type="region of interest" description="Disordered" evidence="1">
    <location>
        <begin position="24"/>
        <end position="78"/>
    </location>
</feature>
<sequence>MMLQVLAKWQRFCRDGELVGDPRISGSVSSRPRRASVHATDRLRSSAARVYRARARPRPRAASTPHFHRPGSPFLPGDGAAPRDAGIFRFVYAIWTGASTGTLHLSARGIARAPRRHRAVYPIQNPRV</sequence>
<accession>Q5JLQ8</accession>
<protein>
    <submittedName>
        <fullName evidence="2">Uncharacterized protein</fullName>
    </submittedName>
</protein>
<dbReference type="EMBL" id="AP003409">
    <property type="protein sequence ID" value="BAD87599.1"/>
    <property type="molecule type" value="Genomic_DNA"/>
</dbReference>
<reference evidence="2" key="1">
    <citation type="journal article" date="2002" name="Nature">
        <title>The genome sequence and structure of rice chromosome 1.</title>
        <authorList>
            <person name="Sasaki T."/>
            <person name="Matsumoto T."/>
            <person name="Yamamoto K."/>
            <person name="Sakata K."/>
            <person name="Baba T."/>
            <person name="Katayose Y."/>
            <person name="Wu J."/>
            <person name="Niimura Y."/>
            <person name="Cheng Z."/>
            <person name="Nagamura Y."/>
            <person name="Antonio B.A."/>
            <person name="Kanamori H."/>
            <person name="Hosokawa S."/>
            <person name="Masukawa M."/>
            <person name="Arikawa K."/>
            <person name="Chiden Y."/>
            <person name="Hayashi M."/>
            <person name="Okamoto M."/>
            <person name="Ando T."/>
            <person name="Aoki H."/>
            <person name="Arita K."/>
            <person name="Hamada M."/>
            <person name="Harada C."/>
            <person name="Hijishita S."/>
            <person name="Honda M."/>
            <person name="Ichikawa Y."/>
            <person name="Idonuma A."/>
            <person name="Iijima M."/>
            <person name="Ikeda M."/>
            <person name="Ikeno M."/>
            <person name="Itoh S."/>
            <person name="Itoh T."/>
            <person name="Itoh Y."/>
            <person name="Itoh Y."/>
            <person name="Iwabuchi A."/>
            <person name="Kamiya K."/>
            <person name="Karasawa W."/>
            <person name="Katagiri S."/>
            <person name="Kikuta A."/>
            <person name="Kobayashi N."/>
            <person name="Kono I."/>
            <person name="Machita K."/>
            <person name="Maehara T."/>
            <person name="Mizuno H."/>
            <person name="Mizubayashi T."/>
            <person name="Mukai Y."/>
            <person name="Nagasaki H."/>
            <person name="Nakashima M."/>
            <person name="Nakama Y."/>
            <person name="Nakamichi Y."/>
            <person name="Nakamura M."/>
            <person name="Namiki N."/>
            <person name="Negishi M."/>
            <person name="Ohta I."/>
            <person name="Ono N."/>
            <person name="Saji S."/>
            <person name="Sakai K."/>
            <person name="Shibata M."/>
            <person name="Shimokawa T."/>
            <person name="Shomura A."/>
            <person name="Song J."/>
            <person name="Takazaki Y."/>
            <person name="Terasawa K."/>
            <person name="Tsuji K."/>
            <person name="Waki K."/>
            <person name="Yamagata H."/>
            <person name="Yamane H."/>
            <person name="Yoshiki S."/>
            <person name="Yoshihara R."/>
            <person name="Yukawa K."/>
            <person name="Zhong H."/>
            <person name="Iwama H."/>
            <person name="Endo T."/>
            <person name="Ito H."/>
            <person name="Hahn J.H."/>
            <person name="Kim H.I."/>
            <person name="Eun M.Y."/>
            <person name="Yano M."/>
            <person name="Jiang J."/>
            <person name="Gojobori T."/>
        </authorList>
    </citation>
    <scope>NUCLEOTIDE SEQUENCE [LARGE SCALE GENOMIC DNA]</scope>
</reference>
<dbReference type="AlphaFoldDB" id="Q5JLQ8"/>
<name>Q5JLQ8_ORYSJ</name>
<organism evidence="2">
    <name type="scientific">Oryza sativa subsp. japonica</name>
    <name type="common">Rice</name>
    <dbReference type="NCBI Taxonomy" id="39947"/>
    <lineage>
        <taxon>Eukaryota</taxon>
        <taxon>Viridiplantae</taxon>
        <taxon>Streptophyta</taxon>
        <taxon>Embryophyta</taxon>
        <taxon>Tracheophyta</taxon>
        <taxon>Spermatophyta</taxon>
        <taxon>Magnoliopsida</taxon>
        <taxon>Liliopsida</taxon>
        <taxon>Poales</taxon>
        <taxon>Poaceae</taxon>
        <taxon>BOP clade</taxon>
        <taxon>Oryzoideae</taxon>
        <taxon>Oryzeae</taxon>
        <taxon>Oryzinae</taxon>
        <taxon>Oryza</taxon>
        <taxon>Oryza sativa</taxon>
    </lineage>
</organism>
<gene>
    <name evidence="2" type="primary">B1131G08.39</name>
</gene>
<evidence type="ECO:0000256" key="1">
    <source>
        <dbReference type="SAM" id="MobiDB-lite"/>
    </source>
</evidence>
<evidence type="ECO:0000313" key="2">
    <source>
        <dbReference type="EMBL" id="BAD87599.1"/>
    </source>
</evidence>
<dbReference type="Proteomes" id="UP000817658">
    <property type="component" value="Chromosome 1"/>
</dbReference>
<proteinExistence type="predicted"/>